<keyword evidence="1" id="KW-0436">Ligase</keyword>
<dbReference type="Gene3D" id="3.90.1140.10">
    <property type="entry name" value="Cyclic phosphodiesterase"/>
    <property type="match status" value="1"/>
</dbReference>
<dbReference type="RefSeq" id="WP_116710904.1">
    <property type="nucleotide sequence ID" value="NZ_QEKW01000021.1"/>
</dbReference>
<dbReference type="OrthoDB" id="2082235at2"/>
<evidence type="ECO:0000313" key="2">
    <source>
        <dbReference type="Proteomes" id="UP000245639"/>
    </source>
</evidence>
<dbReference type="Pfam" id="PF13563">
    <property type="entry name" value="2_5_RNA_ligase2"/>
    <property type="match status" value="1"/>
</dbReference>
<name>A0A2U1EU69_9PSEU</name>
<sequence length="175" mass="18925">MTVLDPDVRRTMIAALVPDADALVGPFRERLDPTARRGLGAHVTLVYPFLEPAAVTDAAVGTLRDAVAPVAPFTCRFGAVRWFGRRVLWLAPEPVAPFREIADRVRHAVPEVPPEDRELVPHLTVGLRRAAPAGALEAAAEALSPSLPLEVRIDRVHVMARSATWDVAAEAPLRG</sequence>
<dbReference type="EMBL" id="QEKW01000021">
    <property type="protein sequence ID" value="PVZ03475.1"/>
    <property type="molecule type" value="Genomic_DNA"/>
</dbReference>
<accession>A0A2U1EU69</accession>
<dbReference type="AlphaFoldDB" id="A0A2U1EU69"/>
<dbReference type="SUPFAM" id="SSF55144">
    <property type="entry name" value="LigT-like"/>
    <property type="match status" value="1"/>
</dbReference>
<keyword evidence="2" id="KW-1185">Reference proteome</keyword>
<organism evidence="1 2">
    <name type="scientific">Actinomycetospora cinnamomea</name>
    <dbReference type="NCBI Taxonomy" id="663609"/>
    <lineage>
        <taxon>Bacteria</taxon>
        <taxon>Bacillati</taxon>
        <taxon>Actinomycetota</taxon>
        <taxon>Actinomycetes</taxon>
        <taxon>Pseudonocardiales</taxon>
        <taxon>Pseudonocardiaceae</taxon>
        <taxon>Actinomycetospora</taxon>
    </lineage>
</organism>
<dbReference type="Proteomes" id="UP000245639">
    <property type="component" value="Unassembled WGS sequence"/>
</dbReference>
<evidence type="ECO:0000313" key="1">
    <source>
        <dbReference type="EMBL" id="PVZ03475.1"/>
    </source>
</evidence>
<dbReference type="InterPro" id="IPR009097">
    <property type="entry name" value="Cyclic_Pdiesterase"/>
</dbReference>
<protein>
    <submittedName>
        <fullName evidence="1">2'-5' RNA ligase</fullName>
    </submittedName>
</protein>
<proteinExistence type="predicted"/>
<gene>
    <name evidence="1" type="ORF">C8D89_12176</name>
</gene>
<reference evidence="1 2" key="1">
    <citation type="submission" date="2018-04" db="EMBL/GenBank/DDBJ databases">
        <title>Genomic Encyclopedia of Type Strains, Phase IV (KMG-IV): sequencing the most valuable type-strain genomes for metagenomic binning, comparative biology and taxonomic classification.</title>
        <authorList>
            <person name="Goeker M."/>
        </authorList>
    </citation>
    <scope>NUCLEOTIDE SEQUENCE [LARGE SCALE GENOMIC DNA]</scope>
    <source>
        <strain evidence="1 2">DSM 45771</strain>
    </source>
</reference>
<comment type="caution">
    <text evidence="1">The sequence shown here is derived from an EMBL/GenBank/DDBJ whole genome shotgun (WGS) entry which is preliminary data.</text>
</comment>
<dbReference type="GO" id="GO:0016874">
    <property type="term" value="F:ligase activity"/>
    <property type="evidence" value="ECO:0007669"/>
    <property type="project" value="UniProtKB-KW"/>
</dbReference>